<gene>
    <name evidence="1" type="ORF">NITFAB_1536</name>
</gene>
<organism evidence="1">
    <name type="scientific">Candidatus Nitrotoga fabula</name>
    <dbReference type="NCBI Taxonomy" id="2182327"/>
    <lineage>
        <taxon>Bacteria</taxon>
        <taxon>Pseudomonadati</taxon>
        <taxon>Pseudomonadota</taxon>
        <taxon>Betaproteobacteria</taxon>
        <taxon>Nitrosomonadales</taxon>
        <taxon>Gallionellaceae</taxon>
        <taxon>Candidatus Nitrotoga</taxon>
    </lineage>
</organism>
<name>A0A2X0SJE4_9PROT</name>
<accession>A0A2X0SJE4</accession>
<proteinExistence type="predicted"/>
<evidence type="ECO:0000313" key="1">
    <source>
        <dbReference type="EMBL" id="SPS05946.1"/>
    </source>
</evidence>
<sequence length="236" mass="26550">MRSEQVMIIEGKEKGGNTATREFFDVLNADFECLYAGAQRKSPHVPWFARPVANIEEKMIEAPISTPPQVYMDIINSLIDKARGFLEAGEKLQAFAFVGNLTTKEVIPVMIHPESVEDKDQSARKIKSAALALDADFVFAIMEAWTLRPNKIPQMNAILDKYGSIGASPYAIDTCSFTLETRHGVWAAQPQIKPKGISKKKRTIGVVEFRYFKEVKGRFMHLLPKKENDEPPTILH</sequence>
<protein>
    <submittedName>
        <fullName evidence="1">Uncharacterized protein</fullName>
    </submittedName>
</protein>
<dbReference type="AlphaFoldDB" id="A0A2X0SJE4"/>
<dbReference type="EMBL" id="LS423452">
    <property type="protein sequence ID" value="SPS05946.1"/>
    <property type="molecule type" value="Genomic_DNA"/>
</dbReference>
<reference evidence="1" key="1">
    <citation type="submission" date="2018-05" db="EMBL/GenBank/DDBJ databases">
        <authorList>
            <person name="Lanie J.A."/>
            <person name="Ng W.-L."/>
            <person name="Kazmierczak K.M."/>
            <person name="Andrzejewski T.M."/>
            <person name="Davidsen T.M."/>
            <person name="Wayne K.J."/>
            <person name="Tettelin H."/>
            <person name="Glass J.I."/>
            <person name="Rusch D."/>
            <person name="Podicherti R."/>
            <person name="Tsui H.-C.T."/>
            <person name="Winkler M.E."/>
        </authorList>
    </citation>
    <scope>NUCLEOTIDE SEQUENCE</scope>
    <source>
        <strain evidence="1">KNB</strain>
    </source>
</reference>